<protein>
    <submittedName>
        <fullName evidence="1">DUF4390 domain-containing protein</fullName>
    </submittedName>
</protein>
<proteinExistence type="predicted"/>
<dbReference type="Proteomes" id="UP000316360">
    <property type="component" value="Unassembled WGS sequence"/>
</dbReference>
<name>A0A523S3F8_UNCAE</name>
<reference evidence="1 2" key="1">
    <citation type="submission" date="2019-03" db="EMBL/GenBank/DDBJ databases">
        <title>Metabolic potential of uncultured bacteria and archaea associated with petroleum seepage in deep-sea sediments.</title>
        <authorList>
            <person name="Dong X."/>
            <person name="Hubert C."/>
        </authorList>
    </citation>
    <scope>NUCLEOTIDE SEQUENCE [LARGE SCALE GENOMIC DNA]</scope>
    <source>
        <strain evidence="1">E44_bin7</strain>
    </source>
</reference>
<dbReference type="EMBL" id="SOKJ01000071">
    <property type="protein sequence ID" value="TET12568.1"/>
    <property type="molecule type" value="Genomic_DNA"/>
</dbReference>
<organism evidence="1 2">
    <name type="scientific">Aerophobetes bacterium</name>
    <dbReference type="NCBI Taxonomy" id="2030807"/>
    <lineage>
        <taxon>Bacteria</taxon>
        <taxon>Candidatus Aerophobota</taxon>
    </lineage>
</organism>
<accession>A0A523S3F8</accession>
<evidence type="ECO:0000313" key="1">
    <source>
        <dbReference type="EMBL" id="TET12568.1"/>
    </source>
</evidence>
<comment type="caution">
    <text evidence="1">The sequence shown here is derived from an EMBL/GenBank/DDBJ whole genome shotgun (WGS) entry which is preliminary data.</text>
</comment>
<evidence type="ECO:0000313" key="2">
    <source>
        <dbReference type="Proteomes" id="UP000316360"/>
    </source>
</evidence>
<dbReference type="Pfam" id="PF14334">
    <property type="entry name" value="DUF4390"/>
    <property type="match status" value="1"/>
</dbReference>
<dbReference type="AlphaFoldDB" id="A0A523S3F8"/>
<gene>
    <name evidence="1" type="ORF">E3J84_01375</name>
</gene>
<sequence>MIFLLFCISPKPSLAEEARLSDIIVTNTREHLLVYFNVKDCFTGEINKAILNGISTKFTFIVKLYEVRNAWFDREIADIKLTHNIEYNTLKNEFNLFLPEQNNKKVRTKDFDEAKKLMAEVVALKVAKLDKLKRGLHYQLRMKAELDKIELPFYLNYVFFFLFLWDFETDWYSVIFRY</sequence>
<dbReference type="InterPro" id="IPR025500">
    <property type="entry name" value="DUF4390"/>
</dbReference>